<proteinExistence type="inferred from homology"/>
<dbReference type="PANTHER" id="PTHR43773">
    <property type="entry name" value="MAGNESIUM TRANSPORTER MGTE"/>
    <property type="match status" value="1"/>
</dbReference>
<protein>
    <recommendedName>
        <fullName evidence="9">Magnesium transporter MgtE</fullName>
    </recommendedName>
</protein>
<dbReference type="Pfam" id="PF03448">
    <property type="entry name" value="MgtE_N"/>
    <property type="match status" value="1"/>
</dbReference>
<dbReference type="InterPro" id="IPR006667">
    <property type="entry name" value="SLC41_membr_dom"/>
</dbReference>
<evidence type="ECO:0000256" key="6">
    <source>
        <dbReference type="ARBA" id="ARBA00022989"/>
    </source>
</evidence>
<keyword evidence="12" id="KW-1185">Reference proteome</keyword>
<keyword evidence="3 9" id="KW-0813">Transport</keyword>
<dbReference type="Proteomes" id="UP000464178">
    <property type="component" value="Chromosome"/>
</dbReference>
<feature type="transmembrane region" description="Helical" evidence="9">
    <location>
        <begin position="318"/>
        <end position="336"/>
    </location>
</feature>
<dbReference type="Pfam" id="PF01769">
    <property type="entry name" value="MgtE"/>
    <property type="match status" value="2"/>
</dbReference>
<keyword evidence="7 9" id="KW-0472">Membrane</keyword>
<keyword evidence="4 9" id="KW-0812">Transmembrane</keyword>
<dbReference type="Pfam" id="PF00571">
    <property type="entry name" value="CBS"/>
    <property type="match status" value="2"/>
</dbReference>
<dbReference type="InterPro" id="IPR036739">
    <property type="entry name" value="SLC41_membr_dom_sf"/>
</dbReference>
<reference evidence="11 12" key="1">
    <citation type="submission" date="2019-05" db="EMBL/GenBank/DDBJ databases">
        <authorList>
            <consortium name="Science for Life Laboratories"/>
        </authorList>
    </citation>
    <scope>NUCLEOTIDE SEQUENCE [LARGE SCALE GENOMIC DNA]</scope>
    <source>
        <strain evidence="11">Soil9</strain>
    </source>
</reference>
<feature type="domain" description="CBS" evidence="10">
    <location>
        <begin position="137"/>
        <end position="210"/>
    </location>
</feature>
<dbReference type="SMART" id="SM00924">
    <property type="entry name" value="MgtE_N"/>
    <property type="match status" value="1"/>
</dbReference>
<dbReference type="SMART" id="SM00116">
    <property type="entry name" value="CBS"/>
    <property type="match status" value="2"/>
</dbReference>
<feature type="domain" description="CBS" evidence="10">
    <location>
        <begin position="211"/>
        <end position="269"/>
    </location>
</feature>
<keyword evidence="5 9" id="KW-0460">Magnesium</keyword>
<dbReference type="PROSITE" id="PS51371">
    <property type="entry name" value="CBS"/>
    <property type="match status" value="2"/>
</dbReference>
<comment type="subcellular location">
    <subcellularLocation>
        <location evidence="9">Cell membrane</location>
        <topology evidence="9">Multi-pass membrane protein</topology>
    </subcellularLocation>
    <subcellularLocation>
        <location evidence="1">Membrane</location>
        <topology evidence="1">Multi-pass membrane protein</topology>
    </subcellularLocation>
</comment>
<dbReference type="SUPFAM" id="SSF158791">
    <property type="entry name" value="MgtE N-terminal domain-like"/>
    <property type="match status" value="1"/>
</dbReference>
<feature type="transmembrane region" description="Helical" evidence="9">
    <location>
        <begin position="369"/>
        <end position="389"/>
    </location>
</feature>
<evidence type="ECO:0000256" key="4">
    <source>
        <dbReference type="ARBA" id="ARBA00022692"/>
    </source>
</evidence>
<feature type="transmembrane region" description="Helical" evidence="9">
    <location>
        <begin position="488"/>
        <end position="514"/>
    </location>
</feature>
<evidence type="ECO:0000313" key="12">
    <source>
        <dbReference type="Proteomes" id="UP000464178"/>
    </source>
</evidence>
<dbReference type="KEGG" id="gms:SOIL9_56740"/>
<dbReference type="AlphaFoldDB" id="A0A6P2CXW4"/>
<keyword evidence="8" id="KW-0129">CBS domain</keyword>
<comment type="subunit">
    <text evidence="9">Homodimer.</text>
</comment>
<dbReference type="SUPFAM" id="SSF161093">
    <property type="entry name" value="MgtE membrane domain-like"/>
    <property type="match status" value="2"/>
</dbReference>
<dbReference type="GO" id="GO:0046872">
    <property type="term" value="F:metal ion binding"/>
    <property type="evidence" value="ECO:0007669"/>
    <property type="project" value="UniProtKB-KW"/>
</dbReference>
<comment type="function">
    <text evidence="9">Acts as a magnesium transporter.</text>
</comment>
<dbReference type="InterPro" id="IPR038076">
    <property type="entry name" value="MgtE_N_sf"/>
</dbReference>
<evidence type="ECO:0000256" key="9">
    <source>
        <dbReference type="RuleBase" id="RU362011"/>
    </source>
</evidence>
<feature type="transmembrane region" description="Helical" evidence="9">
    <location>
        <begin position="526"/>
        <end position="549"/>
    </location>
</feature>
<keyword evidence="9" id="KW-0479">Metal-binding</keyword>
<evidence type="ECO:0000256" key="3">
    <source>
        <dbReference type="ARBA" id="ARBA00022448"/>
    </source>
</evidence>
<dbReference type="Gene3D" id="1.10.357.20">
    <property type="entry name" value="SLC41 divalent cation transporters, integral membrane domain"/>
    <property type="match status" value="2"/>
</dbReference>
<dbReference type="GO" id="GO:0005886">
    <property type="term" value="C:plasma membrane"/>
    <property type="evidence" value="ECO:0007669"/>
    <property type="project" value="UniProtKB-SubCell"/>
</dbReference>
<dbReference type="Gene3D" id="3.10.580.10">
    <property type="entry name" value="CBS-domain"/>
    <property type="match status" value="1"/>
</dbReference>
<dbReference type="PANTHER" id="PTHR43773:SF1">
    <property type="entry name" value="MAGNESIUM TRANSPORTER MGTE"/>
    <property type="match status" value="1"/>
</dbReference>
<evidence type="ECO:0000256" key="2">
    <source>
        <dbReference type="ARBA" id="ARBA00009749"/>
    </source>
</evidence>
<dbReference type="CDD" id="cd04606">
    <property type="entry name" value="CBS_pair_Mg_transporter"/>
    <property type="match status" value="1"/>
</dbReference>
<comment type="caution">
    <text evidence="9">Lacks conserved residue(s) required for the propagation of feature annotation.</text>
</comment>
<dbReference type="InterPro" id="IPR046342">
    <property type="entry name" value="CBS_dom_sf"/>
</dbReference>
<dbReference type="InterPro" id="IPR006668">
    <property type="entry name" value="Mg_transptr_MgtE_intracell_dom"/>
</dbReference>
<dbReference type="InterPro" id="IPR000644">
    <property type="entry name" value="CBS_dom"/>
</dbReference>
<keyword evidence="9" id="KW-1003">Cell membrane</keyword>
<gene>
    <name evidence="11" type="ORF">SOIL9_56740</name>
</gene>
<sequence>MMVHPLFSPEIKLMLAEKNSAGLREFCESLHPATVAEALEDDLTPEQIWEIISNASIRTQASIFEYLTPQQQVLMAEKARPQMGELFGKMSHDDRVDLLRRLPGRVTESIMRLVDEADRRDIATLFQYGENTVGALMTTDYAWLPGTLTAAEAIDQLRQQAPDRETIYYIYVLDDPLRRADGSLSPRRLLGVVSLRDLILAPRHALIRELMETDLVTLRYDDDQEAVAQLFARYDFLASPVVDDQFGLLGIVTHDDVLDVVREEATEDLQRQAAVGPIEGDYLNASFYRVWRSRVKWLAVLFVAELLTFTVMERFEELIAAVVVLALFVPLCISTGGNSGTQAATLVTRAMALGFVGPRDWKRVLRRELMMGLALGGALGGIAFIRGALTPSDTRSGPRKVNESFSIRVPAGTDLPAQEGASLWGTKYWDVPLDAGTPQTTKMEKNARVRLPEGTKGLDAPTKSADGWEYQFPAECEVRTEPVSRWRLGAAISIAVLGICLWGTLIGCVIPLIIRQLGGDPAIASGALVATVVDVSGIAIFFSAAWVILL</sequence>
<name>A0A6P2CXW4_9BACT</name>
<keyword evidence="6 9" id="KW-1133">Transmembrane helix</keyword>
<evidence type="ECO:0000256" key="8">
    <source>
        <dbReference type="PROSITE-ProRule" id="PRU00703"/>
    </source>
</evidence>
<comment type="similarity">
    <text evidence="2 9">Belongs to the SLC41A transporter family.</text>
</comment>
<evidence type="ECO:0000256" key="7">
    <source>
        <dbReference type="ARBA" id="ARBA00023136"/>
    </source>
</evidence>
<dbReference type="EMBL" id="LR593886">
    <property type="protein sequence ID" value="VTR92040.1"/>
    <property type="molecule type" value="Genomic_DNA"/>
</dbReference>
<organism evidence="11 12">
    <name type="scientific">Gemmata massiliana</name>
    <dbReference type="NCBI Taxonomy" id="1210884"/>
    <lineage>
        <taxon>Bacteria</taxon>
        <taxon>Pseudomonadati</taxon>
        <taxon>Planctomycetota</taxon>
        <taxon>Planctomycetia</taxon>
        <taxon>Gemmatales</taxon>
        <taxon>Gemmataceae</taxon>
        <taxon>Gemmata</taxon>
    </lineage>
</organism>
<evidence type="ECO:0000256" key="5">
    <source>
        <dbReference type="ARBA" id="ARBA00022842"/>
    </source>
</evidence>
<dbReference type="InterPro" id="IPR006669">
    <property type="entry name" value="MgtE_transporter"/>
</dbReference>
<accession>A0A6P2CXW4</accession>
<dbReference type="Gene3D" id="1.25.60.10">
    <property type="entry name" value="MgtE N-terminal domain-like"/>
    <property type="match status" value="1"/>
</dbReference>
<dbReference type="NCBIfam" id="TIGR00400">
    <property type="entry name" value="mgtE"/>
    <property type="match status" value="1"/>
</dbReference>
<dbReference type="SUPFAM" id="SSF54631">
    <property type="entry name" value="CBS-domain pair"/>
    <property type="match status" value="1"/>
</dbReference>
<evidence type="ECO:0000313" key="11">
    <source>
        <dbReference type="EMBL" id="VTR92040.1"/>
    </source>
</evidence>
<evidence type="ECO:0000259" key="10">
    <source>
        <dbReference type="PROSITE" id="PS51371"/>
    </source>
</evidence>
<dbReference type="GO" id="GO:0015095">
    <property type="term" value="F:magnesium ion transmembrane transporter activity"/>
    <property type="evidence" value="ECO:0007669"/>
    <property type="project" value="UniProtKB-UniRule"/>
</dbReference>
<evidence type="ECO:0000256" key="1">
    <source>
        <dbReference type="ARBA" id="ARBA00004141"/>
    </source>
</evidence>